<dbReference type="NCBIfam" id="TIGR04123">
    <property type="entry name" value="P_estr_lig_assc"/>
    <property type="match status" value="1"/>
</dbReference>
<dbReference type="PIRSF" id="PIRSF000887">
    <property type="entry name" value="Pesterase_MJ0037"/>
    <property type="match status" value="1"/>
</dbReference>
<comment type="caution">
    <text evidence="2">The sequence shown here is derived from an EMBL/GenBank/DDBJ whole genome shotgun (WGS) entry which is preliminary data.</text>
</comment>
<dbReference type="InterPro" id="IPR024173">
    <property type="entry name" value="Pesterase_MJ0037-like"/>
</dbReference>
<dbReference type="Gene3D" id="3.60.21.10">
    <property type="match status" value="1"/>
</dbReference>
<protein>
    <submittedName>
        <fullName evidence="2">Ligase-associated DNA damage response endonuclease PdeM</fullName>
        <ecNumber evidence="2">3.1.-.-</ecNumber>
    </submittedName>
</protein>
<dbReference type="Pfam" id="PF00149">
    <property type="entry name" value="Metallophos"/>
    <property type="match status" value="1"/>
</dbReference>
<dbReference type="GO" id="GO:0016874">
    <property type="term" value="F:ligase activity"/>
    <property type="evidence" value="ECO:0007669"/>
    <property type="project" value="UniProtKB-KW"/>
</dbReference>
<keyword evidence="2" id="KW-0540">Nuclease</keyword>
<proteinExistence type="predicted"/>
<keyword evidence="2" id="KW-0255">Endonuclease</keyword>
<dbReference type="EMBL" id="JBHSAB010000004">
    <property type="protein sequence ID" value="MFC3908318.1"/>
    <property type="molecule type" value="Genomic_DNA"/>
</dbReference>
<evidence type="ECO:0000313" key="3">
    <source>
        <dbReference type="Proteomes" id="UP001595758"/>
    </source>
</evidence>
<organism evidence="2 3">
    <name type="scientific">Legionella dresdenensis</name>
    <dbReference type="NCBI Taxonomy" id="450200"/>
    <lineage>
        <taxon>Bacteria</taxon>
        <taxon>Pseudomonadati</taxon>
        <taxon>Pseudomonadota</taxon>
        <taxon>Gammaproteobacteria</taxon>
        <taxon>Legionellales</taxon>
        <taxon>Legionellaceae</taxon>
        <taxon>Legionella</taxon>
    </lineage>
</organism>
<dbReference type="GO" id="GO:0016787">
    <property type="term" value="F:hydrolase activity"/>
    <property type="evidence" value="ECO:0007669"/>
    <property type="project" value="UniProtKB-KW"/>
</dbReference>
<dbReference type="Proteomes" id="UP001595758">
    <property type="component" value="Unassembled WGS sequence"/>
</dbReference>
<feature type="domain" description="Calcineurin-like phosphoesterase" evidence="1">
    <location>
        <begin position="30"/>
        <end position="125"/>
    </location>
</feature>
<keyword evidence="2" id="KW-0378">Hydrolase</keyword>
<dbReference type="PANTHER" id="PTHR39323">
    <property type="entry name" value="BLR1149 PROTEIN"/>
    <property type="match status" value="1"/>
</dbReference>
<name>A0ABV8CDC0_9GAMM</name>
<sequence length="221" mass="24833">MRHKSSIEIVFAGHELILDANACLFWPAYQILIVSDLHLEKGSFLARHGSPLPLHDTLDTLLRLQAMVEYYQPKILVSLGDNVHDWQGLKRMLPEHRQLLAAISAKVVKWLWIIGNHDQNELSAPELAAISCVNDHVIDSIILSHDKLAGDVYQIIGHYHPCATINAVRGKCFAFNQKTLVMPAFGSYTGGLDIASLAFEQAIGEKSRVCLIHRQKIWRVK</sequence>
<dbReference type="RefSeq" id="WP_382341481.1">
    <property type="nucleotide sequence ID" value="NZ_JBHSAB010000004.1"/>
</dbReference>
<evidence type="ECO:0000259" key="1">
    <source>
        <dbReference type="Pfam" id="PF00149"/>
    </source>
</evidence>
<dbReference type="InterPro" id="IPR026336">
    <property type="entry name" value="PdeM-like"/>
</dbReference>
<reference evidence="3" key="1">
    <citation type="journal article" date="2019" name="Int. J. Syst. Evol. Microbiol.">
        <title>The Global Catalogue of Microorganisms (GCM) 10K type strain sequencing project: providing services to taxonomists for standard genome sequencing and annotation.</title>
        <authorList>
            <consortium name="The Broad Institute Genomics Platform"/>
            <consortium name="The Broad Institute Genome Sequencing Center for Infectious Disease"/>
            <person name="Wu L."/>
            <person name="Ma J."/>
        </authorList>
    </citation>
    <scope>NUCLEOTIDE SEQUENCE [LARGE SCALE GENOMIC DNA]</scope>
    <source>
        <strain evidence="3">CCUG 59858</strain>
    </source>
</reference>
<evidence type="ECO:0000313" key="2">
    <source>
        <dbReference type="EMBL" id="MFC3908318.1"/>
    </source>
</evidence>
<keyword evidence="2" id="KW-0436">Ligase</keyword>
<dbReference type="SUPFAM" id="SSF56300">
    <property type="entry name" value="Metallo-dependent phosphatases"/>
    <property type="match status" value="1"/>
</dbReference>
<gene>
    <name evidence="2" type="primary">pdeM</name>
    <name evidence="2" type="ORF">ACFORL_04420</name>
</gene>
<dbReference type="InterPro" id="IPR004843">
    <property type="entry name" value="Calcineurin-like_PHP"/>
</dbReference>
<accession>A0ABV8CDC0</accession>
<dbReference type="PANTHER" id="PTHR39323:SF1">
    <property type="entry name" value="BLR1149 PROTEIN"/>
    <property type="match status" value="1"/>
</dbReference>
<dbReference type="EC" id="3.1.-.-" evidence="2"/>
<dbReference type="InterPro" id="IPR029052">
    <property type="entry name" value="Metallo-depent_PP-like"/>
</dbReference>
<dbReference type="GO" id="GO:0004519">
    <property type="term" value="F:endonuclease activity"/>
    <property type="evidence" value="ECO:0007669"/>
    <property type="project" value="UniProtKB-KW"/>
</dbReference>
<keyword evidence="3" id="KW-1185">Reference proteome</keyword>